<dbReference type="InterPro" id="IPR025736">
    <property type="entry name" value="PucR_C-HTH_dom"/>
</dbReference>
<evidence type="ECO:0000313" key="2">
    <source>
        <dbReference type="EMBL" id="REH17998.1"/>
    </source>
</evidence>
<dbReference type="Gene3D" id="1.10.10.2840">
    <property type="entry name" value="PucR C-terminal helix-turn-helix domain"/>
    <property type="match status" value="1"/>
</dbReference>
<dbReference type="PANTHER" id="PTHR33744:SF7">
    <property type="entry name" value="PUCR FAMILY TRANSCRIPTIONAL REGULATOR"/>
    <property type="match status" value="1"/>
</dbReference>
<reference evidence="2 3" key="1">
    <citation type="submission" date="2018-08" db="EMBL/GenBank/DDBJ databases">
        <title>Genomic Encyclopedia of Archaeal and Bacterial Type Strains, Phase II (KMG-II): from individual species to whole genera.</title>
        <authorList>
            <person name="Goeker M."/>
        </authorList>
    </citation>
    <scope>NUCLEOTIDE SEQUENCE [LARGE SCALE GENOMIC DNA]</scope>
    <source>
        <strain evidence="2 3">DSM 45791</strain>
    </source>
</reference>
<feature type="domain" description="PucR C-terminal helix-turn-helix" evidence="1">
    <location>
        <begin position="299"/>
        <end position="355"/>
    </location>
</feature>
<accession>A0A3E0G5C4</accession>
<organism evidence="2 3">
    <name type="scientific">Kutzneria buriramensis</name>
    <dbReference type="NCBI Taxonomy" id="1045776"/>
    <lineage>
        <taxon>Bacteria</taxon>
        <taxon>Bacillati</taxon>
        <taxon>Actinomycetota</taxon>
        <taxon>Actinomycetes</taxon>
        <taxon>Pseudonocardiales</taxon>
        <taxon>Pseudonocardiaceae</taxon>
        <taxon>Kutzneria</taxon>
    </lineage>
</organism>
<keyword evidence="3" id="KW-1185">Reference proteome</keyword>
<dbReference type="Pfam" id="PF13556">
    <property type="entry name" value="HTH_30"/>
    <property type="match status" value="1"/>
</dbReference>
<evidence type="ECO:0000259" key="1">
    <source>
        <dbReference type="Pfam" id="PF13556"/>
    </source>
</evidence>
<dbReference type="InterPro" id="IPR042070">
    <property type="entry name" value="PucR_C-HTH_sf"/>
</dbReference>
<dbReference type="RefSeq" id="WP_170218267.1">
    <property type="nucleotide sequence ID" value="NZ_CP144375.1"/>
</dbReference>
<name>A0A3E0G5C4_9PSEU</name>
<proteinExistence type="predicted"/>
<dbReference type="Proteomes" id="UP000256269">
    <property type="component" value="Unassembled WGS sequence"/>
</dbReference>
<gene>
    <name evidence="2" type="ORF">BCF44_13930</name>
</gene>
<dbReference type="AlphaFoldDB" id="A0A3E0G5C4"/>
<dbReference type="InterPro" id="IPR051448">
    <property type="entry name" value="CdaR-like_regulators"/>
</dbReference>
<comment type="caution">
    <text evidence="2">The sequence shown here is derived from an EMBL/GenBank/DDBJ whole genome shotgun (WGS) entry which is preliminary data.</text>
</comment>
<evidence type="ECO:0000313" key="3">
    <source>
        <dbReference type="Proteomes" id="UP000256269"/>
    </source>
</evidence>
<dbReference type="PANTHER" id="PTHR33744">
    <property type="entry name" value="CARBOHYDRATE DIACID REGULATOR"/>
    <property type="match status" value="1"/>
</dbReference>
<dbReference type="EMBL" id="QUNO01000039">
    <property type="protein sequence ID" value="REH17998.1"/>
    <property type="molecule type" value="Genomic_DNA"/>
</dbReference>
<sequence>MTVLEDRPGQQRQLTASADELTSLADRLSRNVLPADARHAARVLYREVARVYTRILDGTAVTAADQRGRLRAAGHALAAAGGSPDMAADHIGHLTSYLVDHVAATRPQVLPAVVSAGNLMLRDLFAGAGEQVGQTGASATQELVPRLVAGDEIPPDVERDLADGYDIFVVRPAEVLAHHRLLELFDEVEQLRMLGAIVDGDGILLVPSSRGYPPERVFAVIAGKLGSEPWCAMAHRTRDLIASGYDEAADILTLALSSGRRPGLFGLRDFLIEYAVLRQSSVTDSLVAIIKPLLANEILRETLLALIEFDFNRNMAAQALFIHRSTLDYRVRRIEEVTGYNPTSGRGAQVLSAAMTSSTAVKAIRRRPPSS</sequence>
<protein>
    <submittedName>
        <fullName evidence="2">PucR-like helix-turn-helix protein</fullName>
    </submittedName>
</protein>